<reference evidence="1 2" key="1">
    <citation type="submission" date="2023-08" db="EMBL/GenBank/DDBJ databases">
        <title>A Necator americanus chromosomal reference genome.</title>
        <authorList>
            <person name="Ilik V."/>
            <person name="Petrzelkova K.J."/>
            <person name="Pardy F."/>
            <person name="Fuh T."/>
            <person name="Niatou-Singa F.S."/>
            <person name="Gouil Q."/>
            <person name="Baker L."/>
            <person name="Ritchie M.E."/>
            <person name="Jex A.R."/>
            <person name="Gazzola D."/>
            <person name="Li H."/>
            <person name="Toshio Fujiwara R."/>
            <person name="Zhan B."/>
            <person name="Aroian R.V."/>
            <person name="Pafco B."/>
            <person name="Schwarz E.M."/>
        </authorList>
    </citation>
    <scope>NUCLEOTIDE SEQUENCE [LARGE SCALE GENOMIC DNA]</scope>
    <source>
        <strain evidence="1 2">Aroian</strain>
        <tissue evidence="1">Whole animal</tissue>
    </source>
</reference>
<evidence type="ECO:0000313" key="2">
    <source>
        <dbReference type="Proteomes" id="UP001303046"/>
    </source>
</evidence>
<keyword evidence="2" id="KW-1185">Reference proteome</keyword>
<sequence>MGKLLDEEQPCEQAVFRKELSMIARLHTILKSIEVSREYRIPLCLIFIDLKKAFDSVEKEAVTDTLDNQGLIHPHSIHKGTLSVAIIIEVKIGQQPYKLVNDTSFGVRNK</sequence>
<gene>
    <name evidence="1" type="primary">Necator_chrII.g4442</name>
    <name evidence="1" type="ORF">RB195_016650</name>
</gene>
<evidence type="ECO:0000313" key="1">
    <source>
        <dbReference type="EMBL" id="KAK6732393.1"/>
    </source>
</evidence>
<evidence type="ECO:0008006" key="3">
    <source>
        <dbReference type="Google" id="ProtNLM"/>
    </source>
</evidence>
<proteinExistence type="predicted"/>
<dbReference type="Proteomes" id="UP001303046">
    <property type="component" value="Unassembled WGS sequence"/>
</dbReference>
<name>A0ABR1C4R3_NECAM</name>
<comment type="caution">
    <text evidence="1">The sequence shown here is derived from an EMBL/GenBank/DDBJ whole genome shotgun (WGS) entry which is preliminary data.</text>
</comment>
<protein>
    <recommendedName>
        <fullName evidence="3">Reverse transcriptase domain-containing protein</fullName>
    </recommendedName>
</protein>
<organism evidence="1 2">
    <name type="scientific">Necator americanus</name>
    <name type="common">Human hookworm</name>
    <dbReference type="NCBI Taxonomy" id="51031"/>
    <lineage>
        <taxon>Eukaryota</taxon>
        <taxon>Metazoa</taxon>
        <taxon>Ecdysozoa</taxon>
        <taxon>Nematoda</taxon>
        <taxon>Chromadorea</taxon>
        <taxon>Rhabditida</taxon>
        <taxon>Rhabditina</taxon>
        <taxon>Rhabditomorpha</taxon>
        <taxon>Strongyloidea</taxon>
        <taxon>Ancylostomatidae</taxon>
        <taxon>Bunostominae</taxon>
        <taxon>Necator</taxon>
    </lineage>
</organism>
<accession>A0ABR1C4R3</accession>
<dbReference type="EMBL" id="JAVFWL010000002">
    <property type="protein sequence ID" value="KAK6732393.1"/>
    <property type="molecule type" value="Genomic_DNA"/>
</dbReference>